<evidence type="ECO:0008006" key="4">
    <source>
        <dbReference type="Google" id="ProtNLM"/>
    </source>
</evidence>
<feature type="signal peptide" evidence="1">
    <location>
        <begin position="1"/>
        <end position="34"/>
    </location>
</feature>
<dbReference type="EMBL" id="JBIRUI010000005">
    <property type="protein sequence ID" value="MFI1714817.1"/>
    <property type="molecule type" value="Genomic_DNA"/>
</dbReference>
<comment type="caution">
    <text evidence="2">The sequence shown here is derived from an EMBL/GenBank/DDBJ whole genome shotgun (WGS) entry which is preliminary data.</text>
</comment>
<keyword evidence="3" id="KW-1185">Reference proteome</keyword>
<evidence type="ECO:0000256" key="1">
    <source>
        <dbReference type="SAM" id="SignalP"/>
    </source>
</evidence>
<proteinExistence type="predicted"/>
<evidence type="ECO:0000313" key="3">
    <source>
        <dbReference type="Proteomes" id="UP001611339"/>
    </source>
</evidence>
<gene>
    <name evidence="2" type="ORF">ACH407_14760</name>
</gene>
<feature type="chain" id="PRO_5046716732" description="Lipoprotein" evidence="1">
    <location>
        <begin position="35"/>
        <end position="322"/>
    </location>
</feature>
<protein>
    <recommendedName>
        <fullName evidence="4">Lipoprotein</fullName>
    </recommendedName>
</protein>
<dbReference type="Proteomes" id="UP001611339">
    <property type="component" value="Unassembled WGS sequence"/>
</dbReference>
<dbReference type="RefSeq" id="WP_398709385.1">
    <property type="nucleotide sequence ID" value="NZ_JBIRUI010000005.1"/>
</dbReference>
<reference evidence="2 3" key="1">
    <citation type="submission" date="2024-10" db="EMBL/GenBank/DDBJ databases">
        <title>The Natural Products Discovery Center: Release of the First 8490 Sequenced Strains for Exploring Actinobacteria Biosynthetic Diversity.</title>
        <authorList>
            <person name="Kalkreuter E."/>
            <person name="Kautsar S.A."/>
            <person name="Yang D."/>
            <person name="Bader C.D."/>
            <person name="Teijaro C.N."/>
            <person name="Fluegel L."/>
            <person name="Davis C.M."/>
            <person name="Simpson J.R."/>
            <person name="Lauterbach L."/>
            <person name="Steele A.D."/>
            <person name="Gui C."/>
            <person name="Meng S."/>
            <person name="Li G."/>
            <person name="Viehrig K."/>
            <person name="Ye F."/>
            <person name="Su P."/>
            <person name="Kiefer A.F."/>
            <person name="Nichols A."/>
            <person name="Cepeda A.J."/>
            <person name="Yan W."/>
            <person name="Fan B."/>
            <person name="Jiang Y."/>
            <person name="Adhikari A."/>
            <person name="Zheng C.-J."/>
            <person name="Schuster L."/>
            <person name="Cowan T.M."/>
            <person name="Smanski M.J."/>
            <person name="Chevrette M.G."/>
            <person name="De Carvalho L.P.S."/>
            <person name="Shen B."/>
        </authorList>
    </citation>
    <scope>NUCLEOTIDE SEQUENCE [LARGE SCALE GENOMIC DNA]</scope>
    <source>
        <strain evidence="2 3">NPDC020602</strain>
    </source>
</reference>
<evidence type="ECO:0000313" key="2">
    <source>
        <dbReference type="EMBL" id="MFI1714817.1"/>
    </source>
</evidence>
<accession>A0ABW7U5A9</accession>
<sequence>MTSSPHGILRTGVTLAVAALALSACSTGQRPADAAPEAAATTAAVRSAADPSSWTLPMQAYRPTAEQARTLARAEQKLVGRCLQEFGIPWKPAPELPPIGPKNMLDWRYGIHDAEMSAKFGYQVDPAQQARYDEALREADARPRLSDDQQLVLGGTDVPAELLRKVGPEARRGYYEGRRIPEGGCFGRARRTLGGSAQGVSPLVQRLTNESYPASMEDPLVKAVFARWSACMKAKGFAYPAPMAANDDPRFRPRSEGASRAEIDTALADIACRATHRVAEVWHAAEVRIQRASVARNATALAADRRALDASLREAADVLARP</sequence>
<name>A0ABW7U5A9_9ACTN</name>
<keyword evidence="1" id="KW-0732">Signal</keyword>
<organism evidence="2 3">
    <name type="scientific">Streptomyces litmocidini</name>
    <dbReference type="NCBI Taxonomy" id="67318"/>
    <lineage>
        <taxon>Bacteria</taxon>
        <taxon>Bacillati</taxon>
        <taxon>Actinomycetota</taxon>
        <taxon>Actinomycetes</taxon>
        <taxon>Kitasatosporales</taxon>
        <taxon>Streptomycetaceae</taxon>
        <taxon>Streptomyces</taxon>
    </lineage>
</organism>